<feature type="modified residue" description="4-aspartylphosphate" evidence="1">
    <location>
        <position position="69"/>
    </location>
</feature>
<protein>
    <submittedName>
        <fullName evidence="3">Response regulator</fullName>
    </submittedName>
</protein>
<comment type="caution">
    <text evidence="3">The sequence shown here is derived from an EMBL/GenBank/DDBJ whole genome shotgun (WGS) entry which is preliminary data.</text>
</comment>
<evidence type="ECO:0000256" key="1">
    <source>
        <dbReference type="PROSITE-ProRule" id="PRU00169"/>
    </source>
</evidence>
<sequence length="135" mass="15512">MNPYVKVIFNYKKNAVKKKRILIVEDEPISVLVIERILKPFQFELVVAIDGLDAVEKFKAEAFDLVIMDLYMPKMDGFEASKIIRSLSKTVPIIVISTAIVNEEELKRDIGIDYLLAKPLNVEKFKDFIHMLLLA</sequence>
<dbReference type="PANTHER" id="PTHR43228:SF1">
    <property type="entry name" value="TWO-COMPONENT RESPONSE REGULATOR ARR22"/>
    <property type="match status" value="1"/>
</dbReference>
<dbReference type="PROSITE" id="PS50110">
    <property type="entry name" value="RESPONSE_REGULATORY"/>
    <property type="match status" value="1"/>
</dbReference>
<evidence type="ECO:0000313" key="3">
    <source>
        <dbReference type="EMBL" id="MBB2144692.1"/>
    </source>
</evidence>
<reference evidence="3" key="1">
    <citation type="submission" date="2019-11" db="EMBL/GenBank/DDBJ databases">
        <title>Description of Pedobacter sp. LMG 31464T.</title>
        <authorList>
            <person name="Carlier A."/>
            <person name="Qi S."/>
            <person name="Vandamme P."/>
        </authorList>
    </citation>
    <scope>NUCLEOTIDE SEQUENCE</scope>
    <source>
        <strain evidence="3">LMG 31464</strain>
    </source>
</reference>
<dbReference type="EMBL" id="WNXD01000001">
    <property type="protein sequence ID" value="MBB2144692.1"/>
    <property type="molecule type" value="Genomic_DNA"/>
</dbReference>
<dbReference type="InterPro" id="IPR011006">
    <property type="entry name" value="CheY-like_superfamily"/>
</dbReference>
<gene>
    <name evidence="3" type="ORF">GM921_04305</name>
</gene>
<dbReference type="InterPro" id="IPR001789">
    <property type="entry name" value="Sig_transdc_resp-reg_receiver"/>
</dbReference>
<name>A0A923DVH8_9SPHI</name>
<dbReference type="CDD" id="cd17546">
    <property type="entry name" value="REC_hyHK_CKI1_RcsC-like"/>
    <property type="match status" value="1"/>
</dbReference>
<dbReference type="Gene3D" id="3.40.50.2300">
    <property type="match status" value="1"/>
</dbReference>
<dbReference type="GO" id="GO:0000160">
    <property type="term" value="P:phosphorelay signal transduction system"/>
    <property type="evidence" value="ECO:0007669"/>
    <property type="project" value="InterPro"/>
</dbReference>
<organism evidence="3 4">
    <name type="scientific">Pedobacter planticolens</name>
    <dbReference type="NCBI Taxonomy" id="2679964"/>
    <lineage>
        <taxon>Bacteria</taxon>
        <taxon>Pseudomonadati</taxon>
        <taxon>Bacteroidota</taxon>
        <taxon>Sphingobacteriia</taxon>
        <taxon>Sphingobacteriales</taxon>
        <taxon>Sphingobacteriaceae</taxon>
        <taxon>Pedobacter</taxon>
    </lineage>
</organism>
<dbReference type="InterPro" id="IPR052048">
    <property type="entry name" value="ST_Response_Regulator"/>
</dbReference>
<dbReference type="SMART" id="SM00448">
    <property type="entry name" value="REC"/>
    <property type="match status" value="1"/>
</dbReference>
<dbReference type="Pfam" id="PF00072">
    <property type="entry name" value="Response_reg"/>
    <property type="match status" value="1"/>
</dbReference>
<dbReference type="PANTHER" id="PTHR43228">
    <property type="entry name" value="TWO-COMPONENT RESPONSE REGULATOR"/>
    <property type="match status" value="1"/>
</dbReference>
<dbReference type="SUPFAM" id="SSF52172">
    <property type="entry name" value="CheY-like"/>
    <property type="match status" value="1"/>
</dbReference>
<accession>A0A923DVH8</accession>
<dbReference type="AlphaFoldDB" id="A0A923DVH8"/>
<evidence type="ECO:0000259" key="2">
    <source>
        <dbReference type="PROSITE" id="PS50110"/>
    </source>
</evidence>
<dbReference type="Proteomes" id="UP000601055">
    <property type="component" value="Unassembled WGS sequence"/>
</dbReference>
<proteinExistence type="predicted"/>
<feature type="domain" description="Response regulatory" evidence="2">
    <location>
        <begin position="20"/>
        <end position="133"/>
    </location>
</feature>
<keyword evidence="4" id="KW-1185">Reference proteome</keyword>
<evidence type="ECO:0000313" key="4">
    <source>
        <dbReference type="Proteomes" id="UP000601055"/>
    </source>
</evidence>
<keyword evidence="1" id="KW-0597">Phosphoprotein</keyword>